<sequence>MKHLAGADPELILLNSHYRELERIPLSDMSRKEINELVQKLGFYRKEKPDSPVPKEFQLAPARPPPGSEGAKGERAAESKGAEGGEL</sequence>
<evidence type="ECO:0000313" key="4">
    <source>
        <dbReference type="EMBL" id="CAI5797575.1"/>
    </source>
</evidence>
<dbReference type="InterPro" id="IPR038219">
    <property type="entry name" value="Sep15/SelM_sf"/>
</dbReference>
<gene>
    <name evidence="4" type="ORF">PODLI_1B029796</name>
</gene>
<dbReference type="Proteomes" id="UP001178461">
    <property type="component" value="Chromosome 16"/>
</dbReference>
<protein>
    <recommendedName>
        <fullName evidence="3">Selenoprotein F/M domain-containing protein</fullName>
    </recommendedName>
</protein>
<organism evidence="4 5">
    <name type="scientific">Podarcis lilfordi</name>
    <name type="common">Lilford's wall lizard</name>
    <dbReference type="NCBI Taxonomy" id="74358"/>
    <lineage>
        <taxon>Eukaryota</taxon>
        <taxon>Metazoa</taxon>
        <taxon>Chordata</taxon>
        <taxon>Craniata</taxon>
        <taxon>Vertebrata</taxon>
        <taxon>Euteleostomi</taxon>
        <taxon>Lepidosauria</taxon>
        <taxon>Squamata</taxon>
        <taxon>Bifurcata</taxon>
        <taxon>Unidentata</taxon>
        <taxon>Episquamata</taxon>
        <taxon>Laterata</taxon>
        <taxon>Lacertibaenia</taxon>
        <taxon>Lacertidae</taxon>
        <taxon>Podarcis</taxon>
    </lineage>
</organism>
<dbReference type="SUPFAM" id="SSF52833">
    <property type="entry name" value="Thioredoxin-like"/>
    <property type="match status" value="1"/>
</dbReference>
<feature type="domain" description="Selenoprotein F/M" evidence="3">
    <location>
        <begin position="1"/>
        <end position="43"/>
    </location>
</feature>
<comment type="similarity">
    <text evidence="1">Belongs to the selenoprotein M/F family.</text>
</comment>
<evidence type="ECO:0000259" key="3">
    <source>
        <dbReference type="Pfam" id="PF08806"/>
    </source>
</evidence>
<keyword evidence="5" id="KW-1185">Reference proteome</keyword>
<evidence type="ECO:0000313" key="5">
    <source>
        <dbReference type="Proteomes" id="UP001178461"/>
    </source>
</evidence>
<feature type="compositionally biased region" description="Basic and acidic residues" evidence="2">
    <location>
        <begin position="71"/>
        <end position="87"/>
    </location>
</feature>
<accession>A0AA35PTH2</accession>
<dbReference type="InterPro" id="IPR014912">
    <property type="entry name" value="Sep15_SelM_dom"/>
</dbReference>
<evidence type="ECO:0000256" key="1">
    <source>
        <dbReference type="ARBA" id="ARBA00005742"/>
    </source>
</evidence>
<evidence type="ECO:0000256" key="2">
    <source>
        <dbReference type="SAM" id="MobiDB-lite"/>
    </source>
</evidence>
<dbReference type="InterPro" id="IPR036249">
    <property type="entry name" value="Thioredoxin-like_sf"/>
</dbReference>
<dbReference type="EMBL" id="OX395143">
    <property type="protein sequence ID" value="CAI5797575.1"/>
    <property type="molecule type" value="Genomic_DNA"/>
</dbReference>
<name>A0AA35PTH2_9SAUR</name>
<dbReference type="Gene3D" id="3.40.30.50">
    <property type="entry name" value="Sep15/SelM thioredoxin-like domain, active-site redox motif"/>
    <property type="match status" value="1"/>
</dbReference>
<feature type="region of interest" description="Disordered" evidence="2">
    <location>
        <begin position="46"/>
        <end position="87"/>
    </location>
</feature>
<proteinExistence type="inferred from homology"/>
<dbReference type="Pfam" id="PF08806">
    <property type="entry name" value="Sep15_SelM"/>
    <property type="match status" value="1"/>
</dbReference>
<reference evidence="4" key="1">
    <citation type="submission" date="2022-12" db="EMBL/GenBank/DDBJ databases">
        <authorList>
            <person name="Alioto T."/>
            <person name="Alioto T."/>
            <person name="Gomez Garrido J."/>
        </authorList>
    </citation>
    <scope>NUCLEOTIDE SEQUENCE</scope>
</reference>
<dbReference type="AlphaFoldDB" id="A0AA35PTH2"/>